<dbReference type="Proteomes" id="UP001589627">
    <property type="component" value="Unassembled WGS sequence"/>
</dbReference>
<gene>
    <name evidence="2" type="ORF">ACFFNX_13005</name>
</gene>
<evidence type="ECO:0008006" key="4">
    <source>
        <dbReference type="Google" id="ProtNLM"/>
    </source>
</evidence>
<evidence type="ECO:0000313" key="2">
    <source>
        <dbReference type="EMBL" id="MFB9833106.1"/>
    </source>
</evidence>
<accession>A0ABV5YDJ0</accession>
<dbReference type="RefSeq" id="WP_378200097.1">
    <property type="nucleotide sequence ID" value="NZ_JBHLZP010000075.1"/>
</dbReference>
<name>A0ABV5YDJ0_9ACTN</name>
<dbReference type="EMBL" id="JBHLZP010000075">
    <property type="protein sequence ID" value="MFB9833106.1"/>
    <property type="molecule type" value="Genomic_DNA"/>
</dbReference>
<reference evidence="2 3" key="1">
    <citation type="submission" date="2024-09" db="EMBL/GenBank/DDBJ databases">
        <authorList>
            <person name="Sun Q."/>
            <person name="Mori K."/>
        </authorList>
    </citation>
    <scope>NUCLEOTIDE SEQUENCE [LARGE SCALE GENOMIC DNA]</scope>
    <source>
        <strain evidence="2 3">TBRC 0563</strain>
    </source>
</reference>
<proteinExistence type="predicted"/>
<feature type="non-terminal residue" evidence="2">
    <location>
        <position position="1"/>
    </location>
</feature>
<evidence type="ECO:0000256" key="1">
    <source>
        <dbReference type="SAM" id="MobiDB-lite"/>
    </source>
</evidence>
<evidence type="ECO:0000313" key="3">
    <source>
        <dbReference type="Proteomes" id="UP001589627"/>
    </source>
</evidence>
<protein>
    <recommendedName>
        <fullName evidence="4">Histidine kinase</fullName>
    </recommendedName>
</protein>
<feature type="region of interest" description="Disordered" evidence="1">
    <location>
        <begin position="1"/>
        <end position="91"/>
    </location>
</feature>
<feature type="compositionally biased region" description="Polar residues" evidence="1">
    <location>
        <begin position="71"/>
        <end position="80"/>
    </location>
</feature>
<keyword evidence="3" id="KW-1185">Reference proteome</keyword>
<sequence length="91" mass="9423">AGTIGLAASDGTDPDAPELDRRVRQASLAPQLREDTGVSGPGGTAAGDIGPEEAGPVDTGPTTRPPEETRSLMSALQQGWQRGREEEDPDE</sequence>
<comment type="caution">
    <text evidence="2">The sequence shown here is derived from an EMBL/GenBank/DDBJ whole genome shotgun (WGS) entry which is preliminary data.</text>
</comment>
<organism evidence="2 3">
    <name type="scientific">Actinoallomurus acaciae</name>
    <dbReference type="NCBI Taxonomy" id="502577"/>
    <lineage>
        <taxon>Bacteria</taxon>
        <taxon>Bacillati</taxon>
        <taxon>Actinomycetota</taxon>
        <taxon>Actinomycetes</taxon>
        <taxon>Streptosporangiales</taxon>
        <taxon>Thermomonosporaceae</taxon>
        <taxon>Actinoallomurus</taxon>
    </lineage>
</organism>